<keyword evidence="1" id="KW-0472">Membrane</keyword>
<evidence type="ECO:0000256" key="1">
    <source>
        <dbReference type="SAM" id="Phobius"/>
    </source>
</evidence>
<reference evidence="3 4" key="1">
    <citation type="submission" date="2020-06" db="EMBL/GenBank/DDBJ databases">
        <title>Acidovorax antarctica sp. nov., isolated from Corinth ice sheet soil, Antarctic Fields Peninsula.</title>
        <authorList>
            <person name="Xu Q."/>
            <person name="Peng F."/>
        </authorList>
    </citation>
    <scope>NUCLEOTIDE SEQUENCE [LARGE SCALE GENOMIC DNA]</scope>
    <source>
        <strain evidence="3 4">16-35-5</strain>
        <plasmid evidence="3 4">unnamed1</plasmid>
    </source>
</reference>
<evidence type="ECO:0000313" key="4">
    <source>
        <dbReference type="Proteomes" id="UP000509579"/>
    </source>
</evidence>
<dbReference type="RefSeq" id="WP_175506277.1">
    <property type="nucleotide sequence ID" value="NZ_CP054841.1"/>
</dbReference>
<dbReference type="AlphaFoldDB" id="A0A6N1X7W9"/>
<feature type="transmembrane region" description="Helical" evidence="1">
    <location>
        <begin position="23"/>
        <end position="43"/>
    </location>
</feature>
<keyword evidence="1" id="KW-0812">Transmembrane</keyword>
<geneLocation type="plasmid" evidence="3 4">
    <name>unnamed1</name>
</geneLocation>
<feature type="transmembrane region" description="Helical" evidence="1">
    <location>
        <begin position="133"/>
        <end position="154"/>
    </location>
</feature>
<accession>A0A6N1X7W9</accession>
<dbReference type="KEGG" id="aant:HUK68_21480"/>
<keyword evidence="3" id="KW-0614">Plasmid</keyword>
<keyword evidence="1" id="KW-1133">Transmembrane helix</keyword>
<protein>
    <submittedName>
        <fullName evidence="3">DUF2214 domain-containing protein</fullName>
    </submittedName>
</protein>
<feature type="domain" description="DUF6644" evidence="2">
    <location>
        <begin position="25"/>
        <end position="156"/>
    </location>
</feature>
<evidence type="ECO:0000313" key="3">
    <source>
        <dbReference type="EMBL" id="QKV55489.1"/>
    </source>
</evidence>
<dbReference type="Proteomes" id="UP000509579">
    <property type="component" value="Plasmid unnamed1"/>
</dbReference>
<gene>
    <name evidence="3" type="ORF">HUK68_21480</name>
</gene>
<dbReference type="InterPro" id="IPR046586">
    <property type="entry name" value="DUF6644"/>
</dbReference>
<proteinExistence type="predicted"/>
<organism evidence="3 4">
    <name type="scientific">Comamonas antarctica</name>
    <dbReference type="NCBI Taxonomy" id="2743470"/>
    <lineage>
        <taxon>Bacteria</taxon>
        <taxon>Pseudomonadati</taxon>
        <taxon>Pseudomonadota</taxon>
        <taxon>Betaproteobacteria</taxon>
        <taxon>Burkholderiales</taxon>
        <taxon>Comamonadaceae</taxon>
        <taxon>Comamonas</taxon>
    </lineage>
</organism>
<keyword evidence="4" id="KW-1185">Reference proteome</keyword>
<feature type="transmembrane region" description="Helical" evidence="1">
    <location>
        <begin position="64"/>
        <end position="84"/>
    </location>
</feature>
<dbReference type="EMBL" id="CP054841">
    <property type="protein sequence ID" value="QKV55489.1"/>
    <property type="molecule type" value="Genomic_DNA"/>
</dbReference>
<sequence length="157" mass="16659">MEGLLDSLAAWPGALWLRGSGTAYLFLNAAHILGLGLLLGAIVPLDLRLAGLWRNVPLPVLLPFSSRAAAAGLGLAVATGLWLFTVRPHEYLDNAAFQFKLGLLLLAVGNIAWQHASPALARSLRDGTLSTGLRLRAAASTLLWCAVLLAGRWIGFL</sequence>
<dbReference type="Pfam" id="PF20349">
    <property type="entry name" value="DUF6644"/>
    <property type="match status" value="1"/>
</dbReference>
<name>A0A6N1X7W9_9BURK</name>
<feature type="transmembrane region" description="Helical" evidence="1">
    <location>
        <begin position="96"/>
        <end position="113"/>
    </location>
</feature>
<evidence type="ECO:0000259" key="2">
    <source>
        <dbReference type="Pfam" id="PF20349"/>
    </source>
</evidence>